<gene>
    <name evidence="2" type="ORF">SAMN05421812_119108</name>
</gene>
<dbReference type="AlphaFoldDB" id="A0A239PEF0"/>
<evidence type="ECO:0000256" key="1">
    <source>
        <dbReference type="SAM" id="MobiDB-lite"/>
    </source>
</evidence>
<dbReference type="EMBL" id="FZPH01000019">
    <property type="protein sequence ID" value="SNT65038.1"/>
    <property type="molecule type" value="Genomic_DNA"/>
</dbReference>
<proteinExistence type="predicted"/>
<name>A0A239PEF0_9ACTN</name>
<sequence>MPDQAPWPPPGGRHRAAGLTGPTRRYALIVLVLAVTSSLPILAAIGPGAGSVDEALAGDDLGDTTPFIPPPSPGPVVVIPIRPGLPERPPPPLATLPAPAGATPPPRRPTRQTSAKPAAPVAPARHPEAAQKRAKPKQHRPRVEPPKPPRVVRKRKLWDRPPASLVHPCRQPRWQPPAVRVPRWR</sequence>
<evidence type="ECO:0000313" key="2">
    <source>
        <dbReference type="EMBL" id="SNT65038.1"/>
    </source>
</evidence>
<dbReference type="RefSeq" id="WP_089254771.1">
    <property type="nucleotide sequence ID" value="NZ_FZPH01000019.1"/>
</dbReference>
<accession>A0A239PEF0</accession>
<dbReference type="OrthoDB" id="3296527at2"/>
<feature type="region of interest" description="Disordered" evidence="1">
    <location>
        <begin position="56"/>
        <end position="185"/>
    </location>
</feature>
<reference evidence="2 3" key="1">
    <citation type="submission" date="2017-06" db="EMBL/GenBank/DDBJ databases">
        <authorList>
            <person name="Kim H.J."/>
            <person name="Triplett B.A."/>
        </authorList>
    </citation>
    <scope>NUCLEOTIDE SEQUENCE [LARGE SCALE GENOMIC DNA]</scope>
    <source>
        <strain evidence="2 3">CGMCC 4.5593</strain>
    </source>
</reference>
<organism evidence="2 3">
    <name type="scientific">Asanoa hainanensis</name>
    <dbReference type="NCBI Taxonomy" id="560556"/>
    <lineage>
        <taxon>Bacteria</taxon>
        <taxon>Bacillati</taxon>
        <taxon>Actinomycetota</taxon>
        <taxon>Actinomycetes</taxon>
        <taxon>Micromonosporales</taxon>
        <taxon>Micromonosporaceae</taxon>
        <taxon>Asanoa</taxon>
    </lineage>
</organism>
<evidence type="ECO:0000313" key="3">
    <source>
        <dbReference type="Proteomes" id="UP000198362"/>
    </source>
</evidence>
<protein>
    <submittedName>
        <fullName evidence="2">Uncharacterized protein</fullName>
    </submittedName>
</protein>
<dbReference type="Proteomes" id="UP000198362">
    <property type="component" value="Unassembled WGS sequence"/>
</dbReference>
<keyword evidence="3" id="KW-1185">Reference proteome</keyword>
<feature type="compositionally biased region" description="Low complexity" evidence="1">
    <location>
        <begin position="75"/>
        <end position="84"/>
    </location>
</feature>